<dbReference type="OrthoDB" id="329272at2759"/>
<evidence type="ECO:0000259" key="1">
    <source>
        <dbReference type="PROSITE" id="PS51186"/>
    </source>
</evidence>
<dbReference type="Proteomes" id="UP001652700">
    <property type="component" value="Unplaced"/>
</dbReference>
<evidence type="ECO:0000313" key="2">
    <source>
        <dbReference type="EnsemblMetazoa" id="XP_028134946.1"/>
    </source>
</evidence>
<dbReference type="PANTHER" id="PTHR13538:SF4">
    <property type="entry name" value="N-ALPHA-ACETYLTRANSFERASE 80"/>
    <property type="match status" value="1"/>
</dbReference>
<dbReference type="CDD" id="cd04301">
    <property type="entry name" value="NAT_SF"/>
    <property type="match status" value="1"/>
</dbReference>
<accession>A0A6P7FGD5</accession>
<feature type="domain" description="N-acetyltransferase" evidence="1">
    <location>
        <begin position="8"/>
        <end position="151"/>
    </location>
</feature>
<dbReference type="FunCoup" id="A0A6P7FGD5">
    <property type="interactions" value="282"/>
</dbReference>
<dbReference type="InParanoid" id="A0A6P7FGD5"/>
<dbReference type="Pfam" id="PF00583">
    <property type="entry name" value="Acetyltransf_1"/>
    <property type="match status" value="1"/>
</dbReference>
<reference evidence="4" key="1">
    <citation type="submission" date="2025-04" db="UniProtKB">
        <authorList>
            <consortium name="RefSeq"/>
        </authorList>
    </citation>
    <scope>IDENTIFICATION</scope>
    <source>
        <tissue evidence="4">Whole insect</tissue>
    </source>
</reference>
<dbReference type="GO" id="GO:0005737">
    <property type="term" value="C:cytoplasm"/>
    <property type="evidence" value="ECO:0007669"/>
    <property type="project" value="TreeGrafter"/>
</dbReference>
<name>A0A6P7FGD5_DIAVI</name>
<dbReference type="EnsemblMetazoa" id="XM_028279145.2">
    <property type="protein sequence ID" value="XP_028134946.1"/>
    <property type="gene ID" value="LOC114329888"/>
</dbReference>
<dbReference type="SUPFAM" id="SSF55729">
    <property type="entry name" value="Acyl-CoA N-acyltransferases (Nat)"/>
    <property type="match status" value="1"/>
</dbReference>
<dbReference type="AlphaFoldDB" id="A0A6P7FGD5"/>
<sequence>MVFTETKMNLEVVSVHRHPEYLMDCCKLLNQEWKRSDTARLHSLQQSCDTLPTSLVLLKDKLAIGHLKLSIIPSIRTACFLESVVIEKSLRGKGYGSILMKEAETFCRSLGLDMIYLSTKGQEQFYQKLGYSQCAPVSIYGSFVPKLSEVPKNIKNSNLKLTSTLTNEIKNSSLPRLVTPLAPPPPPPLPSINSITKTIATYMNKEL</sequence>
<dbReference type="InterPro" id="IPR039840">
    <property type="entry name" value="NAA80"/>
</dbReference>
<dbReference type="Gene3D" id="3.40.630.30">
    <property type="match status" value="1"/>
</dbReference>
<evidence type="ECO:0000313" key="4">
    <source>
        <dbReference type="RefSeq" id="XP_028134946.1"/>
    </source>
</evidence>
<dbReference type="GeneID" id="114329888"/>
<dbReference type="InterPro" id="IPR000182">
    <property type="entry name" value="GNAT_dom"/>
</dbReference>
<gene>
    <name evidence="4" type="primary">LOC114329888</name>
</gene>
<keyword evidence="3" id="KW-1185">Reference proteome</keyword>
<dbReference type="PANTHER" id="PTHR13538">
    <property type="entry name" value="N-ACETYLTRANSFERASE 6"/>
    <property type="match status" value="1"/>
</dbReference>
<dbReference type="GO" id="GO:0008080">
    <property type="term" value="F:N-acetyltransferase activity"/>
    <property type="evidence" value="ECO:0007669"/>
    <property type="project" value="InterPro"/>
</dbReference>
<reference evidence="2" key="2">
    <citation type="submission" date="2025-05" db="UniProtKB">
        <authorList>
            <consortium name="EnsemblMetazoa"/>
        </authorList>
    </citation>
    <scope>IDENTIFICATION</scope>
</reference>
<dbReference type="PROSITE" id="PS51186">
    <property type="entry name" value="GNAT"/>
    <property type="match status" value="1"/>
</dbReference>
<protein>
    <submittedName>
        <fullName evidence="4">N-alpha-acetyltransferase 80 isoform X1</fullName>
    </submittedName>
</protein>
<proteinExistence type="predicted"/>
<dbReference type="GO" id="GO:1905502">
    <property type="term" value="F:acetyl-CoA binding"/>
    <property type="evidence" value="ECO:0007669"/>
    <property type="project" value="TreeGrafter"/>
</dbReference>
<dbReference type="RefSeq" id="XP_028134946.1">
    <property type="nucleotide sequence ID" value="XM_028279145.1"/>
</dbReference>
<dbReference type="InterPro" id="IPR016181">
    <property type="entry name" value="Acyl_CoA_acyltransferase"/>
</dbReference>
<organism evidence="4">
    <name type="scientific">Diabrotica virgifera virgifera</name>
    <name type="common">western corn rootworm</name>
    <dbReference type="NCBI Taxonomy" id="50390"/>
    <lineage>
        <taxon>Eukaryota</taxon>
        <taxon>Metazoa</taxon>
        <taxon>Ecdysozoa</taxon>
        <taxon>Arthropoda</taxon>
        <taxon>Hexapoda</taxon>
        <taxon>Insecta</taxon>
        <taxon>Pterygota</taxon>
        <taxon>Neoptera</taxon>
        <taxon>Endopterygota</taxon>
        <taxon>Coleoptera</taxon>
        <taxon>Polyphaga</taxon>
        <taxon>Cucujiformia</taxon>
        <taxon>Chrysomeloidea</taxon>
        <taxon>Chrysomelidae</taxon>
        <taxon>Galerucinae</taxon>
        <taxon>Diabroticina</taxon>
        <taxon>Diabroticites</taxon>
        <taxon>Diabrotica</taxon>
    </lineage>
</organism>
<dbReference type="KEGG" id="dvv:114329888"/>
<evidence type="ECO:0000313" key="3">
    <source>
        <dbReference type="Proteomes" id="UP001652700"/>
    </source>
</evidence>